<reference evidence="2 3" key="1">
    <citation type="submission" date="2023-02" db="EMBL/GenBank/DDBJ databases">
        <title>Genome sequence of Novosphingobium humi KACC 19094.</title>
        <authorList>
            <person name="Kim S."/>
            <person name="Heo J."/>
            <person name="Kwon S.-W."/>
        </authorList>
    </citation>
    <scope>NUCLEOTIDE SEQUENCE [LARGE SCALE GENOMIC DNA]</scope>
    <source>
        <strain evidence="2 3">KACC 19094</strain>
    </source>
</reference>
<sequence length="268" mass="29160">MNYAIKHVLAAGLSLLALLPVTARAADEEIQVYVDDMGAPGSFGLDVHNNYVFSGRSTRMDDPLAQDSLHRFRVTPEFSYGISDNLEAGLYLPLGSVDRDGHVSVDGVKARLKYIAHPSGNPDVWYGVNFELGRVGRVYDVNPWNAELKGMIGTRRGRWLLAGNVNVDFVVSGPQPSPATVEIATKIAYSLTPKVSLGVEGYNGIGTFRQPFQMGQSDQTVMGAMDVQLGEWDLNLGVGEGFGSNPDHLIVKAIVGVPIDRLFHHSHR</sequence>
<feature type="signal peptide" evidence="1">
    <location>
        <begin position="1"/>
        <end position="25"/>
    </location>
</feature>
<dbReference type="RefSeq" id="WP_273618604.1">
    <property type="nucleotide sequence ID" value="NZ_CP103868.1"/>
</dbReference>
<name>A0ABY7TYC6_9SPHN</name>
<proteinExistence type="predicted"/>
<dbReference type="Proteomes" id="UP001218231">
    <property type="component" value="Chromosome"/>
</dbReference>
<feature type="chain" id="PRO_5046565929" description="MetA-pathway of phenol degradation" evidence="1">
    <location>
        <begin position="26"/>
        <end position="268"/>
    </location>
</feature>
<evidence type="ECO:0000313" key="3">
    <source>
        <dbReference type="Proteomes" id="UP001218231"/>
    </source>
</evidence>
<evidence type="ECO:0000313" key="2">
    <source>
        <dbReference type="EMBL" id="WCT78274.1"/>
    </source>
</evidence>
<organism evidence="2 3">
    <name type="scientific">Novosphingobium humi</name>
    <dbReference type="NCBI Taxonomy" id="2282397"/>
    <lineage>
        <taxon>Bacteria</taxon>
        <taxon>Pseudomonadati</taxon>
        <taxon>Pseudomonadota</taxon>
        <taxon>Alphaproteobacteria</taxon>
        <taxon>Sphingomonadales</taxon>
        <taxon>Sphingomonadaceae</taxon>
        <taxon>Novosphingobium</taxon>
    </lineage>
</organism>
<evidence type="ECO:0000256" key="1">
    <source>
        <dbReference type="SAM" id="SignalP"/>
    </source>
</evidence>
<protein>
    <recommendedName>
        <fullName evidence="4">MetA-pathway of phenol degradation</fullName>
    </recommendedName>
</protein>
<accession>A0ABY7TYC6</accession>
<keyword evidence="3" id="KW-1185">Reference proteome</keyword>
<gene>
    <name evidence="2" type="ORF">PQ457_04685</name>
</gene>
<evidence type="ECO:0008006" key="4">
    <source>
        <dbReference type="Google" id="ProtNLM"/>
    </source>
</evidence>
<dbReference type="EMBL" id="CP117417">
    <property type="protein sequence ID" value="WCT78274.1"/>
    <property type="molecule type" value="Genomic_DNA"/>
</dbReference>
<keyword evidence="1" id="KW-0732">Signal</keyword>